<gene>
    <name evidence="3" type="ORF">E3U44_11265</name>
</gene>
<accession>A0A4P7C0D1</accession>
<dbReference type="InterPro" id="IPR025511">
    <property type="entry name" value="DUF4398"/>
</dbReference>
<protein>
    <submittedName>
        <fullName evidence="3">DUF4398 domain-containing protein</fullName>
    </submittedName>
</protein>
<dbReference type="RefSeq" id="WP_134358298.1">
    <property type="nucleotide sequence ID" value="NZ_CP038033.1"/>
</dbReference>
<sequence>MSLPQISLKNLLVILVIAAGLWGLSGCASVPPPRKEMAEATLIVSEAQETEAPQYAPVELRTARNKLSAAESAMAEEDYKKARRLAEQALVDAQLAEAKSQAEIQRQQVEELRKSIEMLRRELIERR</sequence>
<evidence type="ECO:0000256" key="1">
    <source>
        <dbReference type="SAM" id="Coils"/>
    </source>
</evidence>
<feature type="domain" description="DUF4398" evidence="2">
    <location>
        <begin position="36"/>
        <end position="112"/>
    </location>
</feature>
<keyword evidence="1" id="KW-0175">Coiled coil</keyword>
<reference evidence="3 4" key="1">
    <citation type="submission" date="2019-03" db="EMBL/GenBank/DDBJ databases">
        <title>The genome sequence of Nitrosococcus wardiae strain D1FHST reveals the archetypal metabolic capacity of ammonia-oxidizing Gammaproteobacteria.</title>
        <authorList>
            <person name="Wang L."/>
            <person name="Lim C.K."/>
            <person name="Hanson T.E."/>
            <person name="Dang H."/>
            <person name="Klotz M.G."/>
        </authorList>
    </citation>
    <scope>NUCLEOTIDE SEQUENCE [LARGE SCALE GENOMIC DNA]</scope>
    <source>
        <strain evidence="3 4">D1FHS</strain>
    </source>
</reference>
<organism evidence="3 4">
    <name type="scientific">Nitrosococcus wardiae</name>
    <dbReference type="NCBI Taxonomy" id="1814290"/>
    <lineage>
        <taxon>Bacteria</taxon>
        <taxon>Pseudomonadati</taxon>
        <taxon>Pseudomonadota</taxon>
        <taxon>Gammaproteobacteria</taxon>
        <taxon>Chromatiales</taxon>
        <taxon>Chromatiaceae</taxon>
        <taxon>Nitrosococcus</taxon>
    </lineage>
</organism>
<dbReference type="Pfam" id="PF14346">
    <property type="entry name" value="DUF4398"/>
    <property type="match status" value="1"/>
</dbReference>
<dbReference type="EMBL" id="CP038033">
    <property type="protein sequence ID" value="QBQ55029.1"/>
    <property type="molecule type" value="Genomic_DNA"/>
</dbReference>
<keyword evidence="4" id="KW-1185">Reference proteome</keyword>
<dbReference type="AlphaFoldDB" id="A0A4P7C0D1"/>
<feature type="coiled-coil region" evidence="1">
    <location>
        <begin position="79"/>
        <end position="126"/>
    </location>
</feature>
<proteinExistence type="predicted"/>
<evidence type="ECO:0000313" key="4">
    <source>
        <dbReference type="Proteomes" id="UP000294325"/>
    </source>
</evidence>
<dbReference type="OrthoDB" id="5574276at2"/>
<evidence type="ECO:0000313" key="3">
    <source>
        <dbReference type="EMBL" id="QBQ55029.1"/>
    </source>
</evidence>
<name>A0A4P7C0D1_9GAMM</name>
<dbReference type="Gene3D" id="1.20.1270.390">
    <property type="match status" value="1"/>
</dbReference>
<evidence type="ECO:0000259" key="2">
    <source>
        <dbReference type="Pfam" id="PF14346"/>
    </source>
</evidence>
<dbReference type="Proteomes" id="UP000294325">
    <property type="component" value="Chromosome"/>
</dbReference>
<dbReference type="KEGG" id="nwr:E3U44_11265"/>